<dbReference type="Gene3D" id="3.40.50.2000">
    <property type="entry name" value="Glycogen Phosphorylase B"/>
    <property type="match status" value="2"/>
</dbReference>
<evidence type="ECO:0000256" key="2">
    <source>
        <dbReference type="ARBA" id="ARBA00022679"/>
    </source>
</evidence>
<dbReference type="CDD" id="cd03801">
    <property type="entry name" value="GT4_PimA-like"/>
    <property type="match status" value="1"/>
</dbReference>
<gene>
    <name evidence="4" type="ORF">KC207_04780</name>
</gene>
<evidence type="ECO:0000313" key="5">
    <source>
        <dbReference type="Proteomes" id="UP000677016"/>
    </source>
</evidence>
<evidence type="ECO:0000256" key="1">
    <source>
        <dbReference type="ARBA" id="ARBA00022676"/>
    </source>
</evidence>
<dbReference type="PANTHER" id="PTHR12526:SF510">
    <property type="entry name" value="D-INOSITOL 3-PHOSPHATE GLYCOSYLTRANSFERASE"/>
    <property type="match status" value="1"/>
</dbReference>
<feature type="domain" description="Glycosyltransferase subfamily 4-like N-terminal" evidence="3">
    <location>
        <begin position="180"/>
        <end position="358"/>
    </location>
</feature>
<evidence type="ECO:0000313" key="4">
    <source>
        <dbReference type="EMBL" id="MBR7742600.1"/>
    </source>
</evidence>
<dbReference type="Pfam" id="PF13692">
    <property type="entry name" value="Glyco_trans_1_4"/>
    <property type="match status" value="1"/>
</dbReference>
<evidence type="ECO:0000259" key="3">
    <source>
        <dbReference type="Pfam" id="PF13579"/>
    </source>
</evidence>
<dbReference type="SUPFAM" id="SSF53756">
    <property type="entry name" value="UDP-Glycosyltransferase/glycogen phosphorylase"/>
    <property type="match status" value="1"/>
</dbReference>
<proteinExistence type="predicted"/>
<dbReference type="Pfam" id="PF13579">
    <property type="entry name" value="Glyco_trans_4_4"/>
    <property type="match status" value="1"/>
</dbReference>
<protein>
    <submittedName>
        <fullName evidence="4">Glycosyltransferase</fullName>
        <ecNumber evidence="4">2.4.-.-</ecNumber>
    </submittedName>
</protein>
<keyword evidence="5" id="KW-1185">Reference proteome</keyword>
<dbReference type="InterPro" id="IPR028098">
    <property type="entry name" value="Glyco_trans_4-like_N"/>
</dbReference>
<dbReference type="GO" id="GO:0016757">
    <property type="term" value="F:glycosyltransferase activity"/>
    <property type="evidence" value="ECO:0007669"/>
    <property type="project" value="UniProtKB-KW"/>
</dbReference>
<organism evidence="4 5">
    <name type="scientific">Phycicoccus avicenniae</name>
    <dbReference type="NCBI Taxonomy" id="2828860"/>
    <lineage>
        <taxon>Bacteria</taxon>
        <taxon>Bacillati</taxon>
        <taxon>Actinomycetota</taxon>
        <taxon>Actinomycetes</taxon>
        <taxon>Micrococcales</taxon>
        <taxon>Intrasporangiaceae</taxon>
        <taxon>Phycicoccus</taxon>
    </lineage>
</organism>
<dbReference type="EMBL" id="JAGSNF010000004">
    <property type="protein sequence ID" value="MBR7742600.1"/>
    <property type="molecule type" value="Genomic_DNA"/>
</dbReference>
<accession>A0A941D662</accession>
<comment type="caution">
    <text evidence="4">The sequence shown here is derived from an EMBL/GenBank/DDBJ whole genome shotgun (WGS) entry which is preliminary data.</text>
</comment>
<keyword evidence="2 4" id="KW-0808">Transferase</keyword>
<dbReference type="Proteomes" id="UP000677016">
    <property type="component" value="Unassembled WGS sequence"/>
</dbReference>
<dbReference type="PANTHER" id="PTHR12526">
    <property type="entry name" value="GLYCOSYLTRANSFERASE"/>
    <property type="match status" value="1"/>
</dbReference>
<dbReference type="EC" id="2.4.-.-" evidence="4"/>
<reference evidence="4" key="1">
    <citation type="submission" date="2021-04" db="EMBL/GenBank/DDBJ databases">
        <title>Phycicoccus avicenniae sp. nov., a novel endophytic actinomycetes isolated from branch of Avicennia mariana.</title>
        <authorList>
            <person name="Tuo L."/>
        </authorList>
    </citation>
    <scope>NUCLEOTIDE SEQUENCE</scope>
    <source>
        <strain evidence="4">BSK3Z-2</strain>
    </source>
</reference>
<sequence length="571" mass="61058">MLASVGRERLRDDPVRSGVLAVRRVPLVVRRPLARALVGAGRRSGRPALHALGLVVADRPGEAVPLLTGRPVRGRLGTELAVELGLPLPADADPRLAARRRWHLGDMGGAVALAGSSDARAGRRQAERLASERLVHTPGHRLAVPTLEGSAGPRPPVTRAPGGPSVLHLLTNSLPWTQSGYALRSHAVLRAQRDVGVDARAVTRVGYPVTVGLPWAADRDVVDGVPYHRLLPPRLARLPEQRLEQTAAEVARLARTQHADVLHTTTHFVNGLVVEAAAHALGRPWVYEMRGQLERTWVAGHPAAERDDAAASERYRSWKEREVEMARAADHVVVLSEVLRRHVVGAGVAPDRVTVVPNAVDAALLTLPDDGPEAARQALGLPEDGLWVGTVSSLVGYEGLDVLLEAVALLRADGLDVRCALVGDGVARPGLERLADDLGIADHVVLPGRVDRSVAPDWHRALDVFAVPRRDTEVARTVTPLKPVEAMALGRPVVASDLPALAEVVGHDDGAGLLARADDPRDLADRLRALSADPALRADLAGRGRRVAAARTWQAMADRYLAVYESVGSTR</sequence>
<keyword evidence="1 4" id="KW-0328">Glycosyltransferase</keyword>
<name>A0A941D662_9MICO</name>
<dbReference type="AlphaFoldDB" id="A0A941D662"/>